<dbReference type="AlphaFoldDB" id="A0A1D9G0V0"/>
<organism evidence="1 2">
    <name type="scientific">Moorena producens (strain JHB)</name>
    <dbReference type="NCBI Taxonomy" id="1454205"/>
    <lineage>
        <taxon>Bacteria</taxon>
        <taxon>Bacillati</taxon>
        <taxon>Cyanobacteriota</taxon>
        <taxon>Cyanophyceae</taxon>
        <taxon>Coleofasciculales</taxon>
        <taxon>Coleofasciculaceae</taxon>
        <taxon>Moorena</taxon>
    </lineage>
</organism>
<dbReference type="Proteomes" id="UP000176944">
    <property type="component" value="Chromosome"/>
</dbReference>
<evidence type="ECO:0000313" key="2">
    <source>
        <dbReference type="Proteomes" id="UP000176944"/>
    </source>
</evidence>
<reference evidence="2" key="1">
    <citation type="submission" date="2016-10" db="EMBL/GenBank/DDBJ databases">
        <title>Comparative genomics uncovers the prolific and rare metabolic potential of the cyanobacterial genus Moorea.</title>
        <authorList>
            <person name="Leao T."/>
            <person name="Castelao G."/>
            <person name="Korobeynikov A."/>
            <person name="Monroe E.A."/>
            <person name="Podell S."/>
            <person name="Glukhov E."/>
            <person name="Allen E."/>
            <person name="Gerwick W.H."/>
            <person name="Gerwick L."/>
        </authorList>
    </citation>
    <scope>NUCLEOTIDE SEQUENCE [LARGE SCALE GENOMIC DNA]</scope>
    <source>
        <strain evidence="2">JHB</strain>
    </source>
</reference>
<evidence type="ECO:0000313" key="1">
    <source>
        <dbReference type="EMBL" id="AOY81050.1"/>
    </source>
</evidence>
<dbReference type="EMBL" id="CP017708">
    <property type="protein sequence ID" value="AOY81050.1"/>
    <property type="molecule type" value="Genomic_DNA"/>
</dbReference>
<accession>A0A1D9G0V0</accession>
<protein>
    <submittedName>
        <fullName evidence="1">Uncharacterized protein</fullName>
    </submittedName>
</protein>
<name>A0A1D9G0V0_MOOP1</name>
<sequence length="110" mass="12899">MIDDEIAFRLVFAHPTTRWEQGKEKREQCDRRFGKMEECVRGSCLVGKWSWVRDEIAFGLVFAHPTRSECDRTCLVGKWSWVRDEIAFGLVFAHPTRSECDRTCLVGKWT</sequence>
<gene>
    <name evidence="1" type="ORF">BJP36_15205</name>
</gene>
<proteinExistence type="predicted"/>